<evidence type="ECO:0000313" key="3">
    <source>
        <dbReference type="Proteomes" id="UP001596067"/>
    </source>
</evidence>
<gene>
    <name evidence="2" type="ORF">ACFP0N_27615</name>
</gene>
<keyword evidence="3" id="KW-1185">Reference proteome</keyword>
<protein>
    <submittedName>
        <fullName evidence="2">Excisionase family DNA-binding protein</fullName>
    </submittedName>
</protein>
<sequence>MQDDETDPDAPAARCPGCCGAWPEVMTAHEVAAYLRLTYLHVLQLSREGGLPGWKVGRLWRYSKARLDAALAAGTAPQAAPSTS</sequence>
<organism evidence="2 3">
    <name type="scientific">Kitasatospora aburaviensis</name>
    <dbReference type="NCBI Taxonomy" id="67265"/>
    <lineage>
        <taxon>Bacteria</taxon>
        <taxon>Bacillati</taxon>
        <taxon>Actinomycetota</taxon>
        <taxon>Actinomycetes</taxon>
        <taxon>Kitasatosporales</taxon>
        <taxon>Streptomycetaceae</taxon>
        <taxon>Kitasatospora</taxon>
    </lineage>
</organism>
<name>A0ABW1F648_9ACTN</name>
<dbReference type="NCBIfam" id="TIGR01764">
    <property type="entry name" value="excise"/>
    <property type="match status" value="1"/>
</dbReference>
<evidence type="ECO:0000259" key="1">
    <source>
        <dbReference type="Pfam" id="PF12728"/>
    </source>
</evidence>
<accession>A0ABW1F648</accession>
<feature type="domain" description="Helix-turn-helix" evidence="1">
    <location>
        <begin position="26"/>
        <end position="73"/>
    </location>
</feature>
<comment type="caution">
    <text evidence="2">The sequence shown here is derived from an EMBL/GenBank/DDBJ whole genome shotgun (WGS) entry which is preliminary data.</text>
</comment>
<dbReference type="InterPro" id="IPR010093">
    <property type="entry name" value="SinI_DNA-bd"/>
</dbReference>
<proteinExistence type="predicted"/>
<reference evidence="3" key="1">
    <citation type="journal article" date="2019" name="Int. J. Syst. Evol. Microbiol.">
        <title>The Global Catalogue of Microorganisms (GCM) 10K type strain sequencing project: providing services to taxonomists for standard genome sequencing and annotation.</title>
        <authorList>
            <consortium name="The Broad Institute Genomics Platform"/>
            <consortium name="The Broad Institute Genome Sequencing Center for Infectious Disease"/>
            <person name="Wu L."/>
            <person name="Ma J."/>
        </authorList>
    </citation>
    <scope>NUCLEOTIDE SEQUENCE [LARGE SCALE GENOMIC DNA]</scope>
    <source>
        <strain evidence="3">CGMCC 4.1469</strain>
    </source>
</reference>
<dbReference type="InterPro" id="IPR041657">
    <property type="entry name" value="HTH_17"/>
</dbReference>
<keyword evidence="2" id="KW-0238">DNA-binding</keyword>
<dbReference type="EMBL" id="JBHSOD010000044">
    <property type="protein sequence ID" value="MFC5888741.1"/>
    <property type="molecule type" value="Genomic_DNA"/>
</dbReference>
<dbReference type="GO" id="GO:0003677">
    <property type="term" value="F:DNA binding"/>
    <property type="evidence" value="ECO:0007669"/>
    <property type="project" value="UniProtKB-KW"/>
</dbReference>
<dbReference type="Pfam" id="PF12728">
    <property type="entry name" value="HTH_17"/>
    <property type="match status" value="1"/>
</dbReference>
<dbReference type="Proteomes" id="UP001596067">
    <property type="component" value="Unassembled WGS sequence"/>
</dbReference>
<dbReference type="RefSeq" id="WP_345330268.1">
    <property type="nucleotide sequence ID" value="NZ_BAAAVH010000111.1"/>
</dbReference>
<evidence type="ECO:0000313" key="2">
    <source>
        <dbReference type="EMBL" id="MFC5888741.1"/>
    </source>
</evidence>